<gene>
    <name evidence="1" type="ORF">D9R08_18740</name>
</gene>
<organism evidence="1 2">
    <name type="scientific">Rhodophyticola porphyridii</name>
    <dbReference type="NCBI Taxonomy" id="1852017"/>
    <lineage>
        <taxon>Bacteria</taxon>
        <taxon>Pseudomonadati</taxon>
        <taxon>Pseudomonadota</taxon>
        <taxon>Alphaproteobacteria</taxon>
        <taxon>Rhodobacterales</taxon>
        <taxon>Roseobacteraceae</taxon>
        <taxon>Rhodophyticola</taxon>
    </lineage>
</organism>
<accession>A0A3L9XVH7</accession>
<keyword evidence="2" id="KW-1185">Reference proteome</keyword>
<dbReference type="OrthoDB" id="7620568at2"/>
<comment type="caution">
    <text evidence="1">The sequence shown here is derived from an EMBL/GenBank/DDBJ whole genome shotgun (WGS) entry which is preliminary data.</text>
</comment>
<dbReference type="EMBL" id="RCNT01000017">
    <property type="protein sequence ID" value="RMA40611.1"/>
    <property type="molecule type" value="Genomic_DNA"/>
</dbReference>
<sequence length="62" mass="7166">METYIYDSQNRLIGWTDGVSVISCAYDALDRRIAVTVDAMPQRQHPKDRGPRPHVLARCCRY</sequence>
<evidence type="ECO:0000313" key="2">
    <source>
        <dbReference type="Proteomes" id="UP000281343"/>
    </source>
</evidence>
<name>A0A3L9XVH7_9RHOB</name>
<evidence type="ECO:0008006" key="3">
    <source>
        <dbReference type="Google" id="ProtNLM"/>
    </source>
</evidence>
<reference evidence="1 2" key="1">
    <citation type="submission" date="2018-10" db="EMBL/GenBank/DDBJ databases">
        <authorList>
            <person name="Jung H.S."/>
            <person name="Jeon C.O."/>
        </authorList>
    </citation>
    <scope>NUCLEOTIDE SEQUENCE [LARGE SCALE GENOMIC DNA]</scope>
    <source>
        <strain evidence="1 2">MA-7-27</strain>
    </source>
</reference>
<dbReference type="InterPro" id="IPR006530">
    <property type="entry name" value="YD"/>
</dbReference>
<proteinExistence type="predicted"/>
<protein>
    <recommendedName>
        <fullName evidence="3">RHS repeat protein</fullName>
    </recommendedName>
</protein>
<evidence type="ECO:0000313" key="1">
    <source>
        <dbReference type="EMBL" id="RMA40611.1"/>
    </source>
</evidence>
<dbReference type="Proteomes" id="UP000281343">
    <property type="component" value="Unassembled WGS sequence"/>
</dbReference>
<dbReference type="RefSeq" id="WP_121899644.1">
    <property type="nucleotide sequence ID" value="NZ_RCNT01000017.1"/>
</dbReference>
<dbReference type="AlphaFoldDB" id="A0A3L9XVH7"/>
<dbReference type="NCBIfam" id="TIGR01643">
    <property type="entry name" value="YD_repeat_2x"/>
    <property type="match status" value="1"/>
</dbReference>